<sequence>MNYLTNVERVIVNLSSMESKCEIKQEDYLTHHQGIEESKFILQKVPSTFMGFNSTVFDQETETETETEEASSQNNDELEMKIRDFAYSESDPRHLGEYVEQEDEE</sequence>
<protein>
    <submittedName>
        <fullName evidence="2">Uncharacterized protein</fullName>
    </submittedName>
</protein>
<evidence type="ECO:0000313" key="3">
    <source>
        <dbReference type="Proteomes" id="UP001479436"/>
    </source>
</evidence>
<keyword evidence="3" id="KW-1185">Reference proteome</keyword>
<gene>
    <name evidence="2" type="ORF">K7432_011517</name>
</gene>
<feature type="compositionally biased region" description="Basic and acidic residues" evidence="1">
    <location>
        <begin position="78"/>
        <end position="97"/>
    </location>
</feature>
<name>A0ABR2VUQ3_9FUNG</name>
<dbReference type="EMBL" id="JASJQH010007774">
    <property type="protein sequence ID" value="KAK9701868.1"/>
    <property type="molecule type" value="Genomic_DNA"/>
</dbReference>
<organism evidence="2 3">
    <name type="scientific">Basidiobolus ranarum</name>
    <dbReference type="NCBI Taxonomy" id="34480"/>
    <lineage>
        <taxon>Eukaryota</taxon>
        <taxon>Fungi</taxon>
        <taxon>Fungi incertae sedis</taxon>
        <taxon>Zoopagomycota</taxon>
        <taxon>Entomophthoromycotina</taxon>
        <taxon>Basidiobolomycetes</taxon>
        <taxon>Basidiobolales</taxon>
        <taxon>Basidiobolaceae</taxon>
        <taxon>Basidiobolus</taxon>
    </lineage>
</organism>
<dbReference type="Proteomes" id="UP001479436">
    <property type="component" value="Unassembled WGS sequence"/>
</dbReference>
<evidence type="ECO:0000313" key="2">
    <source>
        <dbReference type="EMBL" id="KAK9701868.1"/>
    </source>
</evidence>
<feature type="region of interest" description="Disordered" evidence="1">
    <location>
        <begin position="59"/>
        <end position="105"/>
    </location>
</feature>
<evidence type="ECO:0000256" key="1">
    <source>
        <dbReference type="SAM" id="MobiDB-lite"/>
    </source>
</evidence>
<reference evidence="2 3" key="1">
    <citation type="submission" date="2023-04" db="EMBL/GenBank/DDBJ databases">
        <title>Genome of Basidiobolus ranarum AG-B5.</title>
        <authorList>
            <person name="Stajich J.E."/>
            <person name="Carter-House D."/>
            <person name="Gryganskyi A."/>
        </authorList>
    </citation>
    <scope>NUCLEOTIDE SEQUENCE [LARGE SCALE GENOMIC DNA]</scope>
    <source>
        <strain evidence="2 3">AG-B5</strain>
    </source>
</reference>
<feature type="compositionally biased region" description="Acidic residues" evidence="1">
    <location>
        <begin position="59"/>
        <end position="69"/>
    </location>
</feature>
<comment type="caution">
    <text evidence="2">The sequence shown here is derived from an EMBL/GenBank/DDBJ whole genome shotgun (WGS) entry which is preliminary data.</text>
</comment>
<proteinExistence type="predicted"/>
<accession>A0ABR2VUQ3</accession>